<evidence type="ECO:0000256" key="5">
    <source>
        <dbReference type="ARBA" id="ARBA00022840"/>
    </source>
</evidence>
<organism evidence="12 14">
    <name type="scientific">Rotaria socialis</name>
    <dbReference type="NCBI Taxonomy" id="392032"/>
    <lineage>
        <taxon>Eukaryota</taxon>
        <taxon>Metazoa</taxon>
        <taxon>Spiralia</taxon>
        <taxon>Gnathifera</taxon>
        <taxon>Rotifera</taxon>
        <taxon>Eurotatoria</taxon>
        <taxon>Bdelloidea</taxon>
        <taxon>Philodinida</taxon>
        <taxon>Philodinidae</taxon>
        <taxon>Rotaria</taxon>
    </lineage>
</organism>
<evidence type="ECO:0000256" key="1">
    <source>
        <dbReference type="ARBA" id="ARBA00005594"/>
    </source>
</evidence>
<feature type="domain" description="Aminoacyl-tRNA synthetase class Ia" evidence="9">
    <location>
        <begin position="1"/>
        <end position="72"/>
    </location>
</feature>
<dbReference type="PANTHER" id="PTHR11946:SF109">
    <property type="entry name" value="VALINE--TRNA LIGASE"/>
    <property type="match status" value="1"/>
</dbReference>
<dbReference type="Gene3D" id="1.10.730.10">
    <property type="entry name" value="Isoleucyl-tRNA Synthetase, Domain 1"/>
    <property type="match status" value="1"/>
</dbReference>
<keyword evidence="4" id="KW-0547">Nucleotide-binding</keyword>
<dbReference type="GO" id="GO:0002161">
    <property type="term" value="F:aminoacyl-tRNA deacylase activity"/>
    <property type="evidence" value="ECO:0007669"/>
    <property type="project" value="InterPro"/>
</dbReference>
<dbReference type="InterPro" id="IPR009008">
    <property type="entry name" value="Val/Leu/Ile-tRNA-synth_edit"/>
</dbReference>
<evidence type="ECO:0000256" key="6">
    <source>
        <dbReference type="ARBA" id="ARBA00022917"/>
    </source>
</evidence>
<evidence type="ECO:0000259" key="10">
    <source>
        <dbReference type="Pfam" id="PF08264"/>
    </source>
</evidence>
<dbReference type="Gene3D" id="3.40.50.620">
    <property type="entry name" value="HUPs"/>
    <property type="match status" value="1"/>
</dbReference>
<dbReference type="InterPro" id="IPR002303">
    <property type="entry name" value="Valyl-tRNA_ligase"/>
</dbReference>
<feature type="domain" description="Aminoacyl-tRNA synthetase class Ia" evidence="9">
    <location>
        <begin position="244"/>
        <end position="397"/>
    </location>
</feature>
<dbReference type="GO" id="GO:0006438">
    <property type="term" value="P:valyl-tRNA aminoacylation"/>
    <property type="evidence" value="ECO:0007669"/>
    <property type="project" value="InterPro"/>
</dbReference>
<dbReference type="AlphaFoldDB" id="A0A818E0G7"/>
<keyword evidence="5" id="KW-0067">ATP-binding</keyword>
<evidence type="ECO:0000256" key="3">
    <source>
        <dbReference type="ARBA" id="ARBA00022598"/>
    </source>
</evidence>
<dbReference type="InterPro" id="IPR013155">
    <property type="entry name" value="M/V/L/I-tRNA-synth_anticd-bd"/>
</dbReference>
<dbReference type="InterPro" id="IPR009080">
    <property type="entry name" value="tRNAsynth_Ia_anticodon-bd"/>
</dbReference>
<evidence type="ECO:0000313" key="14">
    <source>
        <dbReference type="Proteomes" id="UP000663869"/>
    </source>
</evidence>
<comment type="similarity">
    <text evidence="1">Belongs to the class-I aminoacyl-tRNA synthetase family.</text>
</comment>
<dbReference type="EC" id="6.1.1.9" evidence="2"/>
<dbReference type="Proteomes" id="UP000663862">
    <property type="component" value="Unassembled WGS sequence"/>
</dbReference>
<dbReference type="PANTHER" id="PTHR11946">
    <property type="entry name" value="VALYL-TRNA SYNTHETASES"/>
    <property type="match status" value="1"/>
</dbReference>
<dbReference type="EMBL" id="CAJOBQ010002703">
    <property type="protein sequence ID" value="CAF4574544.1"/>
    <property type="molecule type" value="Genomic_DNA"/>
</dbReference>
<evidence type="ECO:0000313" key="13">
    <source>
        <dbReference type="EMBL" id="CAF4574544.1"/>
    </source>
</evidence>
<dbReference type="GO" id="GO:0005524">
    <property type="term" value="F:ATP binding"/>
    <property type="evidence" value="ECO:0007669"/>
    <property type="project" value="UniProtKB-KW"/>
</dbReference>
<evidence type="ECO:0000313" key="12">
    <source>
        <dbReference type="EMBL" id="CAF3456170.1"/>
    </source>
</evidence>
<evidence type="ECO:0000256" key="7">
    <source>
        <dbReference type="ARBA" id="ARBA00023146"/>
    </source>
</evidence>
<name>A0A818E0G7_9BILA</name>
<dbReference type="GO" id="GO:0004832">
    <property type="term" value="F:valine-tRNA ligase activity"/>
    <property type="evidence" value="ECO:0007669"/>
    <property type="project" value="UniProtKB-EC"/>
</dbReference>
<evidence type="ECO:0000256" key="8">
    <source>
        <dbReference type="ARBA" id="ARBA00029936"/>
    </source>
</evidence>
<evidence type="ECO:0000256" key="4">
    <source>
        <dbReference type="ARBA" id="ARBA00022741"/>
    </source>
</evidence>
<dbReference type="InterPro" id="IPR025709">
    <property type="entry name" value="Leu_tRNA-synth_edit"/>
</dbReference>
<keyword evidence="6" id="KW-0648">Protein biosynthesis</keyword>
<dbReference type="SUPFAM" id="SSF47323">
    <property type="entry name" value="Anticodon-binding domain of a subclass of class I aminoacyl-tRNA synthetases"/>
    <property type="match status" value="1"/>
</dbReference>
<sequence length="517" mass="59762">MDKDMSYAVEEAFIRMHEKNVHRSTRIVNWSCTLKSTISDIEVEKTELKGRTLIPAPGYDEPVEFGVLTYFAYLVENSKEEIVVATSRLETMLGGTAAAVHPDDDRYKDLHGKYVQHPFLQRRLPILANTMVDSACGSDAVKVIPTHDPNDFEYGRQLNLQFITCINDDGLMSSECGRYSGKLRFHVRRPLLHDLKERRLFRDSKESEMILPICSLSKSIIELLLKPQCSDDIPPENETDDHNWISAHTYEEALDKAEQRLNISKYKTRLTQDEDVLEAWFSSSLLPFSSFVEAGHDILFSWIAPMVMMSLELTGRLPFTEVYLQSIIRDADACKMSQTLRDVINPLDLIHDISLEKLQKRCKSSNEAYPDSIPEYGTDILRFAICDYVSEGQYINLNKFHVERSRDFCNNRWNVIRFAMSKNLDINDSNCFQPPTEFELTVTETPCDLWILSRLSYAIEQCESGFKRYQFPQIATAIYNFWFPELDDIYIQYVKKDFYPEKPKCICLLSAFTDDSS</sequence>
<accession>A0A818E0G7</accession>
<dbReference type="Pfam" id="PF00133">
    <property type="entry name" value="tRNA-synt_1"/>
    <property type="match status" value="2"/>
</dbReference>
<dbReference type="Pfam" id="PF08264">
    <property type="entry name" value="Anticodon_1"/>
    <property type="match status" value="1"/>
</dbReference>
<reference evidence="12" key="1">
    <citation type="submission" date="2021-02" db="EMBL/GenBank/DDBJ databases">
        <authorList>
            <person name="Nowell W R."/>
        </authorList>
    </citation>
    <scope>NUCLEOTIDE SEQUENCE</scope>
</reference>
<evidence type="ECO:0000259" key="11">
    <source>
        <dbReference type="Pfam" id="PF13603"/>
    </source>
</evidence>
<dbReference type="Proteomes" id="UP000663869">
    <property type="component" value="Unassembled WGS sequence"/>
</dbReference>
<dbReference type="EMBL" id="CAJNYU010001677">
    <property type="protein sequence ID" value="CAF3456170.1"/>
    <property type="molecule type" value="Genomic_DNA"/>
</dbReference>
<protein>
    <recommendedName>
        <fullName evidence="2">valine--tRNA ligase</fullName>
        <ecNumber evidence="2">6.1.1.9</ecNumber>
    </recommendedName>
    <alternativeName>
        <fullName evidence="8">Valyl-tRNA synthetase</fullName>
    </alternativeName>
</protein>
<evidence type="ECO:0000259" key="9">
    <source>
        <dbReference type="Pfam" id="PF00133"/>
    </source>
</evidence>
<dbReference type="Pfam" id="PF13603">
    <property type="entry name" value="tRNA-synt_1_2"/>
    <property type="match status" value="1"/>
</dbReference>
<feature type="domain" description="Methionyl/Valyl/Leucyl/Isoleucyl-tRNA synthetase anticodon-binding" evidence="10">
    <location>
        <begin position="448"/>
        <end position="503"/>
    </location>
</feature>
<dbReference type="Gene3D" id="3.90.740.10">
    <property type="entry name" value="Valyl/Leucyl/Isoleucyl-tRNA synthetase, editing domain"/>
    <property type="match status" value="1"/>
</dbReference>
<dbReference type="GO" id="GO:0005829">
    <property type="term" value="C:cytosol"/>
    <property type="evidence" value="ECO:0007669"/>
    <property type="project" value="TreeGrafter"/>
</dbReference>
<keyword evidence="7" id="KW-0030">Aminoacyl-tRNA synthetase</keyword>
<dbReference type="PRINTS" id="PR00986">
    <property type="entry name" value="TRNASYNTHVAL"/>
</dbReference>
<dbReference type="SUPFAM" id="SSF52374">
    <property type="entry name" value="Nucleotidylyl transferase"/>
    <property type="match status" value="1"/>
</dbReference>
<comment type="caution">
    <text evidence="12">The sequence shown here is derived from an EMBL/GenBank/DDBJ whole genome shotgun (WGS) entry which is preliminary data.</text>
</comment>
<dbReference type="SUPFAM" id="SSF50677">
    <property type="entry name" value="ValRS/IleRS/LeuRS editing domain"/>
    <property type="match status" value="1"/>
</dbReference>
<gene>
    <name evidence="12" type="ORF">FME351_LOCUS13749</name>
    <name evidence="13" type="ORF">TSG867_LOCUS26181</name>
</gene>
<dbReference type="InterPro" id="IPR014729">
    <property type="entry name" value="Rossmann-like_a/b/a_fold"/>
</dbReference>
<feature type="domain" description="Leucyl-tRNA synthetase editing" evidence="11">
    <location>
        <begin position="112"/>
        <end position="168"/>
    </location>
</feature>
<evidence type="ECO:0000256" key="2">
    <source>
        <dbReference type="ARBA" id="ARBA00013169"/>
    </source>
</evidence>
<keyword evidence="3" id="KW-0436">Ligase</keyword>
<proteinExistence type="inferred from homology"/>
<dbReference type="InterPro" id="IPR002300">
    <property type="entry name" value="aa-tRNA-synth_Ia"/>
</dbReference>